<name>A0AAI9V760_9PEZI</name>
<organism evidence="2 3">
    <name type="scientific">Colletotrichum cuscutae</name>
    <dbReference type="NCBI Taxonomy" id="1209917"/>
    <lineage>
        <taxon>Eukaryota</taxon>
        <taxon>Fungi</taxon>
        <taxon>Dikarya</taxon>
        <taxon>Ascomycota</taxon>
        <taxon>Pezizomycotina</taxon>
        <taxon>Sordariomycetes</taxon>
        <taxon>Hypocreomycetidae</taxon>
        <taxon>Glomerellales</taxon>
        <taxon>Glomerellaceae</taxon>
        <taxon>Colletotrichum</taxon>
        <taxon>Colletotrichum acutatum species complex</taxon>
    </lineage>
</organism>
<protein>
    <submittedName>
        <fullName evidence="2">Uncharacterized protein</fullName>
    </submittedName>
</protein>
<gene>
    <name evidence="2" type="ORF">CCUS01_17422</name>
</gene>
<evidence type="ECO:0000313" key="3">
    <source>
        <dbReference type="Proteomes" id="UP001239213"/>
    </source>
</evidence>
<dbReference type="Proteomes" id="UP001239213">
    <property type="component" value="Unassembled WGS sequence"/>
</dbReference>
<proteinExistence type="predicted"/>
<feature type="region of interest" description="Disordered" evidence="1">
    <location>
        <begin position="36"/>
        <end position="63"/>
    </location>
</feature>
<comment type="caution">
    <text evidence="2">The sequence shown here is derived from an EMBL/GenBank/DDBJ whole genome shotgun (WGS) entry which is preliminary data.</text>
</comment>
<keyword evidence="3" id="KW-1185">Reference proteome</keyword>
<evidence type="ECO:0000256" key="1">
    <source>
        <dbReference type="SAM" id="MobiDB-lite"/>
    </source>
</evidence>
<dbReference type="EMBL" id="MPDP01000214">
    <property type="protein sequence ID" value="KAK1470955.1"/>
    <property type="molecule type" value="Genomic_DNA"/>
</dbReference>
<dbReference type="AlphaFoldDB" id="A0AAI9V760"/>
<reference evidence="2" key="1">
    <citation type="submission" date="2016-11" db="EMBL/GenBank/DDBJ databases">
        <title>The genome sequence of Colletotrichum cuscutae.</title>
        <authorList>
            <person name="Baroncelli R."/>
        </authorList>
    </citation>
    <scope>NUCLEOTIDE SEQUENCE</scope>
    <source>
        <strain evidence="2">IMI 304802</strain>
    </source>
</reference>
<evidence type="ECO:0000313" key="2">
    <source>
        <dbReference type="EMBL" id="KAK1470955.1"/>
    </source>
</evidence>
<accession>A0AAI9V760</accession>
<sequence>MFPGAAKPGGGVLEKPCSHTPGLAEDLIFSLRSRPLYNPNHQTYHHHHQQQQQQHASHRVPSHPIPSTLFVFFSSDFDFPPSHPPSPFSLINHKLVLRSPNLARMGFHT</sequence>